<evidence type="ECO:0000256" key="1">
    <source>
        <dbReference type="ARBA" id="ARBA00002526"/>
    </source>
</evidence>
<evidence type="ECO:0000256" key="12">
    <source>
        <dbReference type="PIRNR" id="PIRNR000109"/>
    </source>
</evidence>
<dbReference type="GO" id="GO:0050661">
    <property type="term" value="F:NADP binding"/>
    <property type="evidence" value="ECO:0007669"/>
    <property type="project" value="InterPro"/>
</dbReference>
<dbReference type="NCBIfam" id="TIGR00873">
    <property type="entry name" value="gnd"/>
    <property type="match status" value="1"/>
</dbReference>
<feature type="binding site" description="in other chain" evidence="14">
    <location>
        <position position="266"/>
    </location>
    <ligand>
        <name>substrate</name>
        <note>ligand shared between dimeric partners</note>
    </ligand>
</feature>
<accession>I0IQE4</accession>
<dbReference type="InterPro" id="IPR036291">
    <property type="entry name" value="NAD(P)-bd_dom_sf"/>
</dbReference>
<comment type="subunit">
    <text evidence="4 12">Homodimer.</text>
</comment>
<dbReference type="FunFam" id="1.10.1040.10:FF:000032">
    <property type="entry name" value="6-phosphogluconate dehydrogenase, decarboxylating"/>
    <property type="match status" value="1"/>
</dbReference>
<evidence type="ECO:0000256" key="13">
    <source>
        <dbReference type="PIRSR" id="PIRSR000109-1"/>
    </source>
</evidence>
<dbReference type="SUPFAM" id="SSF48179">
    <property type="entry name" value="6-phosphogluconate dehydrogenase C-terminal domain-like"/>
    <property type="match status" value="1"/>
</dbReference>
<feature type="binding site" description="in other chain" evidence="14">
    <location>
        <begin position="191"/>
        <end position="192"/>
    </location>
    <ligand>
        <name>substrate</name>
        <note>ligand shared between dimeric partners</note>
    </ligand>
</feature>
<dbReference type="EC" id="1.1.1.44" evidence="5 12"/>
<dbReference type="InterPro" id="IPR013328">
    <property type="entry name" value="6PGD_dom2"/>
</dbReference>
<dbReference type="Pfam" id="PF00393">
    <property type="entry name" value="6PGD"/>
    <property type="match status" value="1"/>
</dbReference>
<dbReference type="Proteomes" id="UP000007382">
    <property type="component" value="Chromosome"/>
</dbReference>
<comment type="pathway">
    <text evidence="2 12 15">Carbohydrate degradation; pentose phosphate pathway; D-ribulose 5-phosphate from D-glucose 6-phosphate (oxidative stage): step 3/3.</text>
</comment>
<evidence type="ECO:0000256" key="5">
    <source>
        <dbReference type="ARBA" id="ARBA00013011"/>
    </source>
</evidence>
<dbReference type="Gene3D" id="1.10.1040.10">
    <property type="entry name" value="N-(1-d-carboxylethyl)-l-norvaline Dehydrogenase, domain 2"/>
    <property type="match status" value="1"/>
</dbReference>
<protein>
    <recommendedName>
        <fullName evidence="6 12">6-phosphogluconate dehydrogenase, decarboxylating</fullName>
        <ecNumber evidence="5 12">1.1.1.44</ecNumber>
    </recommendedName>
</protein>
<dbReference type="PANTHER" id="PTHR11811">
    <property type="entry name" value="6-PHOSPHOGLUCONATE DEHYDROGENASE"/>
    <property type="match status" value="1"/>
</dbReference>
<keyword evidence="7 12" id="KW-0521">NADP</keyword>
<dbReference type="UniPathway" id="UPA00115">
    <property type="reaction ID" value="UER00410"/>
</dbReference>
<feature type="binding site" description="in other chain" evidence="14">
    <location>
        <position position="196"/>
    </location>
    <ligand>
        <name>substrate</name>
        <note>ligand shared between dimeric partners</note>
    </ligand>
</feature>
<dbReference type="GO" id="GO:0006098">
    <property type="term" value="P:pentose-phosphate shunt"/>
    <property type="evidence" value="ECO:0007669"/>
    <property type="project" value="UniProtKB-UniPathway"/>
</dbReference>
<dbReference type="SUPFAM" id="SSF51735">
    <property type="entry name" value="NAD(P)-binding Rossmann-fold domains"/>
    <property type="match status" value="1"/>
</dbReference>
<dbReference type="NCBIfam" id="NF006765">
    <property type="entry name" value="PRK09287.1"/>
    <property type="match status" value="1"/>
</dbReference>
<feature type="domain" description="6-phosphogluconate dehydrogenase C-terminal" evidence="16">
    <location>
        <begin position="184"/>
        <end position="473"/>
    </location>
</feature>
<evidence type="ECO:0000259" key="16">
    <source>
        <dbReference type="SMART" id="SM01350"/>
    </source>
</evidence>
<proteinExistence type="inferred from homology"/>
<comment type="similarity">
    <text evidence="3 12 15">Belongs to the 6-phosphogluconate dehydrogenase family.</text>
</comment>
<dbReference type="PIRSF" id="PIRSF000109">
    <property type="entry name" value="6PGD"/>
    <property type="match status" value="1"/>
</dbReference>
<evidence type="ECO:0000256" key="7">
    <source>
        <dbReference type="ARBA" id="ARBA00022857"/>
    </source>
</evidence>
<dbReference type="InterPro" id="IPR008927">
    <property type="entry name" value="6-PGluconate_DH-like_C_sf"/>
</dbReference>
<evidence type="ECO:0000256" key="11">
    <source>
        <dbReference type="ARBA" id="ARBA00048640"/>
    </source>
</evidence>
<dbReference type="FunFam" id="1.20.5.320:FF:000001">
    <property type="entry name" value="6-phosphogluconate dehydrogenase, decarboxylating"/>
    <property type="match status" value="1"/>
</dbReference>
<dbReference type="GO" id="GO:0019521">
    <property type="term" value="P:D-gluconate metabolic process"/>
    <property type="evidence" value="ECO:0007669"/>
    <property type="project" value="UniProtKB-KW"/>
</dbReference>
<keyword evidence="18" id="KW-1185">Reference proteome</keyword>
<keyword evidence="10 12" id="KW-0570">Pentose shunt</keyword>
<dbReference type="eggNOG" id="COG0362">
    <property type="taxonomic scope" value="Bacteria"/>
</dbReference>
<evidence type="ECO:0000256" key="2">
    <source>
        <dbReference type="ARBA" id="ARBA00004874"/>
    </source>
</evidence>
<name>I0IQE4_LEPFC</name>
<evidence type="ECO:0000256" key="4">
    <source>
        <dbReference type="ARBA" id="ARBA00011738"/>
    </source>
</evidence>
<feature type="binding site" evidence="14">
    <location>
        <position position="457"/>
    </location>
    <ligand>
        <name>substrate</name>
        <note>ligand shared between dimeric partners</note>
    </ligand>
</feature>
<comment type="function">
    <text evidence="1 12">Catalyzes the oxidative decarboxylation of 6-phosphogluconate to ribulose 5-phosphate and CO(2), with concomitant reduction of NADP to NADPH.</text>
</comment>
<dbReference type="KEGG" id="lfc:LFE_1815"/>
<evidence type="ECO:0000256" key="15">
    <source>
        <dbReference type="RuleBase" id="RU000485"/>
    </source>
</evidence>
<evidence type="ECO:0000256" key="10">
    <source>
        <dbReference type="ARBA" id="ARBA00023126"/>
    </source>
</evidence>
<dbReference type="Pfam" id="PF03446">
    <property type="entry name" value="NAD_binding_2"/>
    <property type="match status" value="1"/>
</dbReference>
<feature type="binding site" description="in other chain" evidence="14">
    <location>
        <position position="108"/>
    </location>
    <ligand>
        <name>substrate</name>
        <note>ligand shared between dimeric partners</note>
    </ligand>
</feature>
<feature type="binding site" evidence="14">
    <location>
        <position position="451"/>
    </location>
    <ligand>
        <name>substrate</name>
        <note>ligand shared between dimeric partners</note>
    </ligand>
</feature>
<organism evidence="17 18">
    <name type="scientific">Leptospirillum ferrooxidans (strain C2-3)</name>
    <dbReference type="NCBI Taxonomy" id="1162668"/>
    <lineage>
        <taxon>Bacteria</taxon>
        <taxon>Pseudomonadati</taxon>
        <taxon>Nitrospirota</taxon>
        <taxon>Nitrospiria</taxon>
        <taxon>Nitrospirales</taxon>
        <taxon>Nitrospiraceae</taxon>
        <taxon>Leptospirillum</taxon>
    </lineage>
</organism>
<evidence type="ECO:0000256" key="3">
    <source>
        <dbReference type="ARBA" id="ARBA00008419"/>
    </source>
</evidence>
<dbReference type="InterPro" id="IPR006183">
    <property type="entry name" value="Pgluconate_DH"/>
</dbReference>
<reference evidence="17 18" key="1">
    <citation type="journal article" date="2012" name="J. Bacteriol.">
        <title>Complete Genome Sequence of Leptospirillum ferrooxidans Strain C2-3, Isolated from a Fresh Volcanic Ash Deposit on the Island of Miyake, Japan.</title>
        <authorList>
            <person name="Fujimura R."/>
            <person name="Sato Y."/>
            <person name="Nishizawa T."/>
            <person name="Oshima K."/>
            <person name="Kim S.-W."/>
            <person name="Hattori M."/>
            <person name="Kamijo T."/>
            <person name="Ohta H."/>
        </authorList>
    </citation>
    <scope>NUCLEOTIDE SEQUENCE [LARGE SCALE GENOMIC DNA]</scope>
    <source>
        <strain evidence="17 18">C2-3</strain>
    </source>
</reference>
<feature type="active site" description="Proton donor" evidence="13">
    <location>
        <position position="195"/>
    </location>
</feature>
<dbReference type="GO" id="GO:0004616">
    <property type="term" value="F:phosphogluconate dehydrogenase (decarboxylating) activity"/>
    <property type="evidence" value="ECO:0007669"/>
    <property type="project" value="UniProtKB-EC"/>
</dbReference>
<dbReference type="Gene3D" id="1.20.5.320">
    <property type="entry name" value="6-Phosphogluconate Dehydrogenase, domain 3"/>
    <property type="match status" value="1"/>
</dbReference>
<dbReference type="PROSITE" id="PS00461">
    <property type="entry name" value="6PGD"/>
    <property type="match status" value="1"/>
</dbReference>
<dbReference type="PRINTS" id="PR00076">
    <property type="entry name" value="6PGDHDRGNASE"/>
</dbReference>
<dbReference type="InterPro" id="IPR006113">
    <property type="entry name" value="6PGDH_Gnd/GntZ"/>
</dbReference>
<dbReference type="Gene3D" id="3.40.50.720">
    <property type="entry name" value="NAD(P)-binding Rossmann-like Domain"/>
    <property type="match status" value="1"/>
</dbReference>
<dbReference type="STRING" id="1162668.LFE_1815"/>
<dbReference type="HOGENOM" id="CLU_024540_4_2_0"/>
<feature type="binding site" description="in other chain" evidence="14">
    <location>
        <begin position="134"/>
        <end position="136"/>
    </location>
    <ligand>
        <name>substrate</name>
        <note>ligand shared between dimeric partners</note>
    </ligand>
</feature>
<evidence type="ECO:0000313" key="17">
    <source>
        <dbReference type="EMBL" id="BAM07493.1"/>
    </source>
</evidence>
<dbReference type="EMBL" id="AP012342">
    <property type="protein sequence ID" value="BAM07493.1"/>
    <property type="molecule type" value="Genomic_DNA"/>
</dbReference>
<dbReference type="SMART" id="SM01350">
    <property type="entry name" value="6PGD"/>
    <property type="match status" value="1"/>
</dbReference>
<evidence type="ECO:0000256" key="8">
    <source>
        <dbReference type="ARBA" id="ARBA00023002"/>
    </source>
</evidence>
<dbReference type="RefSeq" id="WP_014449977.1">
    <property type="nucleotide sequence ID" value="NC_017094.1"/>
</dbReference>
<feature type="binding site" description="in other chain" evidence="14">
    <location>
        <position position="293"/>
    </location>
    <ligand>
        <name>substrate</name>
        <note>ligand shared between dimeric partners</note>
    </ligand>
</feature>
<evidence type="ECO:0000256" key="9">
    <source>
        <dbReference type="ARBA" id="ARBA00023064"/>
    </source>
</evidence>
<sequence>MNEEKTGSRFELGMIGLGVMGRNLLLNMADHNFPVAGYDRDVAKVQAFLKEGANHDVSGSNDLGTFIALLKKPRAVMMLVPAGSAVDSVINELLSFLEPGDLIIDAGNSDYKDTDIREKSLYAKGVWFMGMGVSGGEKGARYGPSIMPGGRPEAYGRVKPILEAASAKVNGEPCVTHIGPGSSGHFVKMVHNGIEYALMQLISESYDLMKRGLGLGNRELEQVYKDWNKEGLTGYLMEITGEIFGRKDSETQKDLIDEIKGAAAQKGTGMWTSESAMELSVPTPTIDVAVAMRNLSVLHSERSIAKSNLSRPAIPYAGEKAEFVSKLKSAMIASMLLVYSQGMALLSVASFHQGYGLDLEAIARIWRGGCIIRATILEDIRSVYRRSPSLPNLLLDPAFAKIVADHQEQLRLVSIEAIKMGIPVPALLSTLSYLDAYRSEWLPSNLIQAQRDFFGSHTYERIDRKGVFHTDWDES</sequence>
<reference evidence="18" key="2">
    <citation type="submission" date="2012-03" db="EMBL/GenBank/DDBJ databases">
        <title>The complete genome sequence of the pioneer microbe on fresh volcanic deposit, Leptospirillum ferrooxidans strain C2-3.</title>
        <authorList>
            <person name="Fujimura R."/>
            <person name="Sato Y."/>
            <person name="Nishizawa T."/>
            <person name="Nanba K."/>
            <person name="Oshima K."/>
            <person name="Hattori M."/>
            <person name="Kamijo T."/>
            <person name="Ohta H."/>
        </authorList>
    </citation>
    <scope>NUCLEOTIDE SEQUENCE [LARGE SCALE GENOMIC DNA]</scope>
    <source>
        <strain evidence="18">C2-3</strain>
    </source>
</reference>
<comment type="catalytic activity">
    <reaction evidence="11 12 15">
        <text>6-phospho-D-gluconate + NADP(+) = D-ribulose 5-phosphate + CO2 + NADPH</text>
        <dbReference type="Rhea" id="RHEA:10116"/>
        <dbReference type="ChEBI" id="CHEBI:16526"/>
        <dbReference type="ChEBI" id="CHEBI:57783"/>
        <dbReference type="ChEBI" id="CHEBI:58121"/>
        <dbReference type="ChEBI" id="CHEBI:58349"/>
        <dbReference type="ChEBI" id="CHEBI:58759"/>
        <dbReference type="EC" id="1.1.1.44"/>
    </reaction>
</comment>
<dbReference type="InterPro" id="IPR006115">
    <property type="entry name" value="6PGDH_NADP-bd"/>
</dbReference>
<keyword evidence="8 12" id="KW-0560">Oxidoreductase</keyword>
<keyword evidence="9 15" id="KW-0311">Gluconate utilization</keyword>
<evidence type="ECO:0000256" key="14">
    <source>
        <dbReference type="PIRSR" id="PIRSR000109-2"/>
    </source>
</evidence>
<gene>
    <name evidence="17" type="ordered locus">LFE_1815</name>
</gene>
<evidence type="ECO:0000256" key="6">
    <source>
        <dbReference type="ARBA" id="ARBA00018193"/>
    </source>
</evidence>
<dbReference type="AlphaFoldDB" id="I0IQE4"/>
<feature type="active site" description="Proton acceptor" evidence="13">
    <location>
        <position position="188"/>
    </location>
</feature>
<dbReference type="InterPro" id="IPR006184">
    <property type="entry name" value="6PGdom_BS"/>
</dbReference>
<dbReference type="InterPro" id="IPR006114">
    <property type="entry name" value="6PGDH_C"/>
</dbReference>
<dbReference type="PATRIC" id="fig|1162668.3.peg.2155"/>
<evidence type="ECO:0000313" key="18">
    <source>
        <dbReference type="Proteomes" id="UP000007382"/>
    </source>
</evidence>